<dbReference type="NCBIfam" id="TIGR00362">
    <property type="entry name" value="DnaA"/>
    <property type="match status" value="1"/>
</dbReference>
<feature type="binding site" evidence="8">
    <location>
        <position position="399"/>
    </location>
    <ligand>
        <name>ATP</name>
        <dbReference type="ChEBI" id="CHEBI:30616"/>
    </ligand>
</feature>
<dbReference type="InterPro" id="IPR003593">
    <property type="entry name" value="AAA+_ATPase"/>
</dbReference>
<dbReference type="GO" id="GO:0006275">
    <property type="term" value="P:regulation of DNA replication"/>
    <property type="evidence" value="ECO:0007669"/>
    <property type="project" value="UniProtKB-UniRule"/>
</dbReference>
<keyword evidence="4 8" id="KW-0547">Nucleotide-binding</keyword>
<dbReference type="EMBL" id="MWWQ01000001">
    <property type="protein sequence ID" value="OZG53934.1"/>
    <property type="molecule type" value="Genomic_DNA"/>
</dbReference>
<protein>
    <recommendedName>
        <fullName evidence="8 9">Chromosomal replication initiator protein DnaA</fullName>
    </recommendedName>
</protein>
<evidence type="ECO:0000256" key="7">
    <source>
        <dbReference type="ARBA" id="ARBA00023125"/>
    </source>
</evidence>
<evidence type="ECO:0000313" key="15">
    <source>
        <dbReference type="EMBL" id="OZG53934.1"/>
    </source>
</evidence>
<dbReference type="SMART" id="SM00382">
    <property type="entry name" value="AAA"/>
    <property type="match status" value="1"/>
</dbReference>
<dbReference type="HAMAP" id="MF_00377">
    <property type="entry name" value="DnaA_bact"/>
    <property type="match status" value="1"/>
</dbReference>
<keyword evidence="5 8" id="KW-0067">ATP-binding</keyword>
<dbReference type="Gene3D" id="3.40.50.300">
    <property type="entry name" value="P-loop containing nucleotide triphosphate hydrolases"/>
    <property type="match status" value="1"/>
</dbReference>
<feature type="binding site" evidence="8">
    <location>
        <position position="397"/>
    </location>
    <ligand>
        <name>ATP</name>
        <dbReference type="ChEBI" id="CHEBI:30616"/>
    </ligand>
</feature>
<keyword evidence="6 8" id="KW-0446">Lipid-binding</keyword>
<dbReference type="Gene3D" id="1.10.8.60">
    <property type="match status" value="1"/>
</dbReference>
<feature type="domain" description="Chromosomal replication initiator DnaA C-terminal" evidence="14">
    <location>
        <begin position="600"/>
        <end position="669"/>
    </location>
</feature>
<comment type="caution">
    <text evidence="8">Lacks conserved residue(s) required for the propagation of feature annotation.</text>
</comment>
<dbReference type="InterPro" id="IPR013317">
    <property type="entry name" value="DnaA_dom"/>
</dbReference>
<dbReference type="GO" id="GO:0008289">
    <property type="term" value="F:lipid binding"/>
    <property type="evidence" value="ECO:0007669"/>
    <property type="project" value="UniProtKB-KW"/>
</dbReference>
<dbReference type="InterPro" id="IPR013159">
    <property type="entry name" value="DnaA_C"/>
</dbReference>
<comment type="similarity">
    <text evidence="1 8 11">Belongs to the DnaA family.</text>
</comment>
<proteinExistence type="inferred from homology"/>
<feature type="compositionally biased region" description="Polar residues" evidence="12">
    <location>
        <begin position="179"/>
        <end position="189"/>
    </location>
</feature>
<keyword evidence="16" id="KW-1185">Reference proteome</keyword>
<comment type="subcellular location">
    <subcellularLocation>
        <location evidence="8">Cytoplasm</location>
    </subcellularLocation>
</comment>
<evidence type="ECO:0000256" key="4">
    <source>
        <dbReference type="ARBA" id="ARBA00022741"/>
    </source>
</evidence>
<dbReference type="RefSeq" id="WP_094690398.1">
    <property type="nucleotide sequence ID" value="NZ_PGFC01000005.1"/>
</dbReference>
<sequence>MADTDEAAAIWSRAKELLLSNNSLSERYKSCISEITPFRCFDNMIVLEATNEFTRLTIENNISNEVIQALKIAAGKDMTFLIHLVSSNSPAASTNSTSADDPNDAIAIASQAHQRNAVPTPATMARQTTQPQNPTFRGVQNQRPGAQHPGVQRHQHREKPHNPQQGTLFDLDAFPRSNAGAQPTNAQQNFQSTAQGFAAAQGTQMPQQGANNANGTTMPGGQNVPGTQTNPYGTNPYDDYSAYPDADMPSTTYDANQGAPGQDSHGFAPLPTNPANGGYEGPAQSAQQPGAGVTPAQVAYRNGAQGNPRQMPAPRRGNQMMGPASPAAYASGYQQHGDMQMSTPRMNRDEETHLNKLATFDTFVAGDSNRFAHAVALAVAETPGKLYNPLCIYGGPGLGKTHLLNAIGNEALRENPSLKVRYANSEEFTNEFIEALRTSSTDPNGVTNFNRRYREVDILLIDDIQFLRGEETMRQFFHTFNALHQANKQIVIASDVAPKNLKGFEQRLISRFDSGLSVDVRPPDLETRIAILRMKAQTSGMEVPNDVLNLIAEQVTDNVRELEGALTRVHAMASLNKQPLTRALAEQTLQDFFSSDVEITPTDIITTTAQYFQLTFDDLVGTSRTKNIAMARQIAMYMAREMTSLSLVDIGEIFGGRDHSTVMHACRKISSEMSEKREVYNYVTELTVLIKRKDSTK</sequence>
<dbReference type="Gene3D" id="1.10.1750.10">
    <property type="match status" value="1"/>
</dbReference>
<feature type="region of interest" description="Domain I, interacts with DnaA modulators" evidence="8">
    <location>
        <begin position="1"/>
        <end position="213"/>
    </location>
</feature>
<evidence type="ECO:0000256" key="2">
    <source>
        <dbReference type="ARBA" id="ARBA00022490"/>
    </source>
</evidence>
<evidence type="ECO:0000256" key="3">
    <source>
        <dbReference type="ARBA" id="ARBA00022705"/>
    </source>
</evidence>
<organism evidence="15 16">
    <name type="scientific">Pseudoscardovia suis</name>
    <dbReference type="NCBI Taxonomy" id="987063"/>
    <lineage>
        <taxon>Bacteria</taxon>
        <taxon>Bacillati</taxon>
        <taxon>Actinomycetota</taxon>
        <taxon>Actinomycetes</taxon>
        <taxon>Bifidobacteriales</taxon>
        <taxon>Bifidobacteriaceae</taxon>
        <taxon>Pseudoscardovia</taxon>
    </lineage>
</organism>
<accession>A0A261F4A4</accession>
<dbReference type="SUPFAM" id="SSF48295">
    <property type="entry name" value="TrpR-like"/>
    <property type="match status" value="1"/>
</dbReference>
<dbReference type="PANTHER" id="PTHR30050">
    <property type="entry name" value="CHROMOSOMAL REPLICATION INITIATOR PROTEIN DNAA"/>
    <property type="match status" value="1"/>
</dbReference>
<comment type="function">
    <text evidence="8 10">Plays an essential role in the initiation and regulation of chromosomal replication. ATP-DnaA binds to the origin of replication (oriC) to initiate formation of the DNA replication initiation complex once per cell cycle. Binds the DnaA box (a 9 base pair repeat at the origin) and separates the double-stranded (ds)DNA. Forms a right-handed helical filament on oriC DNA; dsDNA binds to the exterior of the filament while single-stranded (ss)DNA is stabiized in the filament's interior. The ATP-DnaA-oriC complex binds and stabilizes one strand of the AT-rich DNA unwinding element (DUE), permitting loading of DNA polymerase. After initiation quickly degrades to an ADP-DnaA complex that is not apt for DNA replication. Binds acidic phospholipids.</text>
</comment>
<dbReference type="CDD" id="cd00009">
    <property type="entry name" value="AAA"/>
    <property type="match status" value="1"/>
</dbReference>
<feature type="compositionally biased region" description="Polar residues" evidence="12">
    <location>
        <begin position="125"/>
        <end position="144"/>
    </location>
</feature>
<dbReference type="FunFam" id="3.40.50.300:FF:000668">
    <property type="entry name" value="Chromosomal replication initiator protein DnaA"/>
    <property type="match status" value="1"/>
</dbReference>
<dbReference type="Proteomes" id="UP000216454">
    <property type="component" value="Unassembled WGS sequence"/>
</dbReference>
<evidence type="ECO:0000256" key="11">
    <source>
        <dbReference type="RuleBase" id="RU004227"/>
    </source>
</evidence>
<comment type="subunit">
    <text evidence="8">Oligomerizes as a right-handed, spiral filament on DNA at oriC.</text>
</comment>
<keyword evidence="3 8" id="KW-0235">DNA replication</keyword>
<comment type="domain">
    <text evidence="8">Domain I is involved in oligomerization and binding regulators, domain II is flexibile and of varying length in different bacteria, domain III forms the AAA+ region, while domain IV binds dsDNA.</text>
</comment>
<dbReference type="InterPro" id="IPR010921">
    <property type="entry name" value="Trp_repressor/repl_initiator"/>
</dbReference>
<dbReference type="OrthoDB" id="9807019at2"/>
<dbReference type="GO" id="GO:0005737">
    <property type="term" value="C:cytoplasm"/>
    <property type="evidence" value="ECO:0007669"/>
    <property type="project" value="UniProtKB-SubCell"/>
</dbReference>
<feature type="compositionally biased region" description="Low complexity" evidence="12">
    <location>
        <begin position="236"/>
        <end position="247"/>
    </location>
</feature>
<feature type="region of interest" description="Disordered" evidence="12">
    <location>
        <begin position="302"/>
        <end position="330"/>
    </location>
</feature>
<evidence type="ECO:0000256" key="10">
    <source>
        <dbReference type="RuleBase" id="RU000577"/>
    </source>
</evidence>
<dbReference type="InterPro" id="IPR018312">
    <property type="entry name" value="Chromosome_initiator_DnaA_CS"/>
</dbReference>
<evidence type="ECO:0000256" key="8">
    <source>
        <dbReference type="HAMAP-Rule" id="MF_00377"/>
    </source>
</evidence>
<dbReference type="GO" id="GO:0003688">
    <property type="term" value="F:DNA replication origin binding"/>
    <property type="evidence" value="ECO:0007669"/>
    <property type="project" value="UniProtKB-UniRule"/>
</dbReference>
<name>A0A261F4A4_9BIFI</name>
<feature type="region of interest" description="Disordered" evidence="12">
    <location>
        <begin position="114"/>
        <end position="266"/>
    </location>
</feature>
<evidence type="ECO:0000256" key="12">
    <source>
        <dbReference type="SAM" id="MobiDB-lite"/>
    </source>
</evidence>
<dbReference type="SMART" id="SM00760">
    <property type="entry name" value="Bac_DnaA_C"/>
    <property type="match status" value="1"/>
</dbReference>
<dbReference type="SUPFAM" id="SSF52540">
    <property type="entry name" value="P-loop containing nucleoside triphosphate hydrolases"/>
    <property type="match status" value="1"/>
</dbReference>
<dbReference type="FunFam" id="1.10.8.60:FF:000003">
    <property type="entry name" value="Chromosomal replication initiator protein DnaA"/>
    <property type="match status" value="1"/>
</dbReference>
<dbReference type="PROSITE" id="PS01008">
    <property type="entry name" value="DNAA"/>
    <property type="match status" value="1"/>
</dbReference>
<evidence type="ECO:0000313" key="16">
    <source>
        <dbReference type="Proteomes" id="UP000216454"/>
    </source>
</evidence>
<feature type="compositionally biased region" description="Low complexity" evidence="12">
    <location>
        <begin position="190"/>
        <end position="204"/>
    </location>
</feature>
<comment type="caution">
    <text evidence="15">The sequence shown here is derived from an EMBL/GenBank/DDBJ whole genome shotgun (WGS) entry which is preliminary data.</text>
</comment>
<dbReference type="NCBIfam" id="NF010686">
    <property type="entry name" value="PRK14086.1"/>
    <property type="match status" value="1"/>
</dbReference>
<keyword evidence="7 8" id="KW-0238">DNA-binding</keyword>
<dbReference type="InterPro" id="IPR020591">
    <property type="entry name" value="Chromosome_initiator_DnaA-like"/>
</dbReference>
<evidence type="ECO:0000259" key="13">
    <source>
        <dbReference type="SMART" id="SM00382"/>
    </source>
</evidence>
<dbReference type="PRINTS" id="PR00051">
    <property type="entry name" value="DNAA"/>
</dbReference>
<reference evidence="15 16" key="1">
    <citation type="journal article" date="2017" name="BMC Genomics">
        <title>Comparative genomic and phylogenomic analyses of the Bifidobacteriaceae family.</title>
        <authorList>
            <person name="Lugli G.A."/>
            <person name="Milani C."/>
            <person name="Turroni F."/>
            <person name="Duranti S."/>
            <person name="Mancabelli L."/>
            <person name="Mangifesta M."/>
            <person name="Ferrario C."/>
            <person name="Modesto M."/>
            <person name="Mattarelli P."/>
            <person name="Jiri K."/>
            <person name="van Sinderen D."/>
            <person name="Ventura M."/>
        </authorList>
    </citation>
    <scope>NUCLEOTIDE SEQUENCE [LARGE SCALE GENOMIC DNA]</scope>
    <source>
        <strain evidence="15 16">DSM 24744</strain>
    </source>
</reference>
<dbReference type="GO" id="GO:0006270">
    <property type="term" value="P:DNA replication initiation"/>
    <property type="evidence" value="ECO:0007669"/>
    <property type="project" value="UniProtKB-UniRule"/>
</dbReference>
<dbReference type="Pfam" id="PF00308">
    <property type="entry name" value="Bac_DnaA"/>
    <property type="match status" value="1"/>
</dbReference>
<evidence type="ECO:0000259" key="14">
    <source>
        <dbReference type="SMART" id="SM00760"/>
    </source>
</evidence>
<dbReference type="GO" id="GO:0005524">
    <property type="term" value="F:ATP binding"/>
    <property type="evidence" value="ECO:0007669"/>
    <property type="project" value="UniProtKB-UniRule"/>
</dbReference>
<feature type="compositionally biased region" description="Polar residues" evidence="12">
    <location>
        <begin position="205"/>
        <end position="233"/>
    </location>
</feature>
<dbReference type="GO" id="GO:0005886">
    <property type="term" value="C:plasma membrane"/>
    <property type="evidence" value="ECO:0007669"/>
    <property type="project" value="TreeGrafter"/>
</dbReference>
<dbReference type="AlphaFoldDB" id="A0A261F4A4"/>
<gene>
    <name evidence="8" type="primary">dnaA</name>
    <name evidence="15" type="ORF">PSSU_0037</name>
</gene>
<feature type="region of interest" description="Domain IV, binds dsDNA" evidence="8">
    <location>
        <begin position="574"/>
        <end position="697"/>
    </location>
</feature>
<feature type="binding site" evidence="8">
    <location>
        <position position="401"/>
    </location>
    <ligand>
        <name>ATP</name>
        <dbReference type="ChEBI" id="CHEBI:30616"/>
    </ligand>
</feature>
<evidence type="ECO:0000256" key="5">
    <source>
        <dbReference type="ARBA" id="ARBA00022840"/>
    </source>
</evidence>
<dbReference type="CDD" id="cd06571">
    <property type="entry name" value="Bac_DnaA_C"/>
    <property type="match status" value="1"/>
</dbReference>
<dbReference type="InterPro" id="IPR001957">
    <property type="entry name" value="Chromosome_initiator_DnaA"/>
</dbReference>
<evidence type="ECO:0000256" key="9">
    <source>
        <dbReference type="NCBIfam" id="TIGR00362"/>
    </source>
</evidence>
<evidence type="ECO:0000256" key="6">
    <source>
        <dbReference type="ARBA" id="ARBA00023121"/>
    </source>
</evidence>
<feature type="binding site" evidence="8">
    <location>
        <position position="400"/>
    </location>
    <ligand>
        <name>ATP</name>
        <dbReference type="ChEBI" id="CHEBI:30616"/>
    </ligand>
</feature>
<evidence type="ECO:0000256" key="1">
    <source>
        <dbReference type="ARBA" id="ARBA00006583"/>
    </source>
</evidence>
<dbReference type="PANTHER" id="PTHR30050:SF2">
    <property type="entry name" value="CHROMOSOMAL REPLICATION INITIATOR PROTEIN DNAA"/>
    <property type="match status" value="1"/>
</dbReference>
<keyword evidence="2 8" id="KW-0963">Cytoplasm</keyword>
<feature type="domain" description="AAA+ ATPase" evidence="13">
    <location>
        <begin position="386"/>
        <end position="524"/>
    </location>
</feature>
<dbReference type="InterPro" id="IPR027417">
    <property type="entry name" value="P-loop_NTPase"/>
</dbReference>
<dbReference type="Pfam" id="PF08299">
    <property type="entry name" value="Bac_DnaA_C"/>
    <property type="match status" value="1"/>
</dbReference>